<dbReference type="PROSITE" id="PS51387">
    <property type="entry name" value="FAD_PCMH"/>
    <property type="match status" value="1"/>
</dbReference>
<dbReference type="InterPro" id="IPR016166">
    <property type="entry name" value="FAD-bd_PCMH"/>
</dbReference>
<dbReference type="Proteomes" id="UP001444661">
    <property type="component" value="Unassembled WGS sequence"/>
</dbReference>
<dbReference type="InterPro" id="IPR036318">
    <property type="entry name" value="FAD-bd_PCMH-like_sf"/>
</dbReference>
<evidence type="ECO:0000256" key="1">
    <source>
        <dbReference type="ARBA" id="ARBA00005466"/>
    </source>
</evidence>
<evidence type="ECO:0000256" key="3">
    <source>
        <dbReference type="ARBA" id="ARBA00022827"/>
    </source>
</evidence>
<comment type="caution">
    <text evidence="6">The sequence shown here is derived from an EMBL/GenBank/DDBJ whole genome shotgun (WGS) entry which is preliminary data.</text>
</comment>
<dbReference type="PANTHER" id="PTHR42973">
    <property type="entry name" value="BINDING OXIDOREDUCTASE, PUTATIVE (AFU_ORTHOLOGUE AFUA_1G17690)-RELATED"/>
    <property type="match status" value="1"/>
</dbReference>
<gene>
    <name evidence="6" type="ORF">PG993_003792</name>
</gene>
<dbReference type="Gene3D" id="3.30.465.10">
    <property type="match status" value="1"/>
</dbReference>
<accession>A0ABR1U0J5</accession>
<dbReference type="PANTHER" id="PTHR42973:SF53">
    <property type="entry name" value="FAD-BINDING PCMH-TYPE DOMAIN-CONTAINING PROTEIN-RELATED"/>
    <property type="match status" value="1"/>
</dbReference>
<dbReference type="InterPro" id="IPR050416">
    <property type="entry name" value="FAD-linked_Oxidoreductase"/>
</dbReference>
<dbReference type="EMBL" id="JAQQWK010000002">
    <property type="protein sequence ID" value="KAK8052407.1"/>
    <property type="molecule type" value="Genomic_DNA"/>
</dbReference>
<comment type="similarity">
    <text evidence="1">Belongs to the oxygen-dependent FAD-linked oxidoreductase family.</text>
</comment>
<organism evidence="6 7">
    <name type="scientific">Apiospora rasikravindrae</name>
    <dbReference type="NCBI Taxonomy" id="990691"/>
    <lineage>
        <taxon>Eukaryota</taxon>
        <taxon>Fungi</taxon>
        <taxon>Dikarya</taxon>
        <taxon>Ascomycota</taxon>
        <taxon>Pezizomycotina</taxon>
        <taxon>Sordariomycetes</taxon>
        <taxon>Xylariomycetidae</taxon>
        <taxon>Amphisphaeriales</taxon>
        <taxon>Apiosporaceae</taxon>
        <taxon>Apiospora</taxon>
    </lineage>
</organism>
<dbReference type="SUPFAM" id="SSF56176">
    <property type="entry name" value="FAD-binding/transporter-associated domain-like"/>
    <property type="match status" value="1"/>
</dbReference>
<keyword evidence="3" id="KW-0274">FAD</keyword>
<sequence length="463" mass="50431">MADIPSRSGLKAIPDLEVLLPADSLYDSRESSYYAANARLAPSCIARPNSAQQRRALPVPGANNIANHGVTVDLGLLNTVTYIADSEIVRFGAGTRWRDVYGELAKYKRTVPGGRGGDVGVSGLLLGGGSSWQVAKHGWACDNVMSFEVVLADGRIVTADRDTHPDLFRALKGGANNFGIVASFVMRTYPSDRIWGGIAASPESATDEAIRAVRNFTERQGQGQGQAQDSYLMAVFGYFPDFGVNVGSTAVFHAGNDPSGPEFDEWRALPKIVNMTKETTMAELAEEITLPPNYHDAWFTLTIKNDERIMKKACDVHEALVADLKSHVTDGNFITNCIFQPIPRTVSQRTAAAGGNIMGTERIASDAVLFQLAVMTKTAEQARWAHPELKQCVEEIRDYAAKEVEGGGGLMDWVYMNYADASQDVIGSYGVKNVEEMRRVAGRYDPEQVFQRLCPGGWKIPGL</sequence>
<keyword evidence="4" id="KW-0560">Oxidoreductase</keyword>
<evidence type="ECO:0000313" key="7">
    <source>
        <dbReference type="Proteomes" id="UP001444661"/>
    </source>
</evidence>
<protein>
    <recommendedName>
        <fullName evidence="5">FAD-binding PCMH-type domain-containing protein</fullName>
    </recommendedName>
</protein>
<keyword evidence="2" id="KW-0285">Flavoprotein</keyword>
<evidence type="ECO:0000313" key="6">
    <source>
        <dbReference type="EMBL" id="KAK8052407.1"/>
    </source>
</evidence>
<dbReference type="InterPro" id="IPR016169">
    <property type="entry name" value="FAD-bd_PCMH_sub2"/>
</dbReference>
<proteinExistence type="inferred from homology"/>
<feature type="domain" description="FAD-binding PCMH-type" evidence="5">
    <location>
        <begin position="10"/>
        <end position="191"/>
    </location>
</feature>
<dbReference type="Pfam" id="PF01565">
    <property type="entry name" value="FAD_binding_4"/>
    <property type="match status" value="1"/>
</dbReference>
<evidence type="ECO:0000256" key="4">
    <source>
        <dbReference type="ARBA" id="ARBA00023002"/>
    </source>
</evidence>
<evidence type="ECO:0000256" key="2">
    <source>
        <dbReference type="ARBA" id="ARBA00022630"/>
    </source>
</evidence>
<evidence type="ECO:0000259" key="5">
    <source>
        <dbReference type="PROSITE" id="PS51387"/>
    </source>
</evidence>
<dbReference type="Gene3D" id="3.40.462.20">
    <property type="match status" value="1"/>
</dbReference>
<name>A0ABR1U0J5_9PEZI</name>
<keyword evidence="7" id="KW-1185">Reference proteome</keyword>
<dbReference type="InterPro" id="IPR006094">
    <property type="entry name" value="Oxid_FAD_bind_N"/>
</dbReference>
<reference evidence="6 7" key="1">
    <citation type="submission" date="2023-01" db="EMBL/GenBank/DDBJ databases">
        <title>Analysis of 21 Apiospora genomes using comparative genomics revels a genus with tremendous synthesis potential of carbohydrate active enzymes and secondary metabolites.</title>
        <authorList>
            <person name="Sorensen T."/>
        </authorList>
    </citation>
    <scope>NUCLEOTIDE SEQUENCE [LARGE SCALE GENOMIC DNA]</scope>
    <source>
        <strain evidence="6 7">CBS 33761</strain>
    </source>
</reference>